<dbReference type="GO" id="GO:0015233">
    <property type="term" value="F:pantothenate transmembrane transporter activity"/>
    <property type="evidence" value="ECO:0007669"/>
    <property type="project" value="InterPro"/>
</dbReference>
<feature type="transmembrane region" description="Helical" evidence="18">
    <location>
        <begin position="366"/>
        <end position="386"/>
    </location>
</feature>
<dbReference type="GO" id="GO:0005886">
    <property type="term" value="C:plasma membrane"/>
    <property type="evidence" value="ECO:0007669"/>
    <property type="project" value="UniProtKB-SubCell"/>
</dbReference>
<dbReference type="OrthoDB" id="9814523at2"/>
<dbReference type="EMBL" id="SMGJ01000004">
    <property type="protein sequence ID" value="TCK69468.1"/>
    <property type="molecule type" value="Genomic_DNA"/>
</dbReference>
<dbReference type="RefSeq" id="WP_132301876.1">
    <property type="nucleotide sequence ID" value="NZ_CP170642.1"/>
</dbReference>
<feature type="transmembrane region" description="Helical" evidence="18">
    <location>
        <begin position="156"/>
        <end position="175"/>
    </location>
</feature>
<keyword evidence="12" id="KW-0739">Sodium transport</keyword>
<dbReference type="PROSITE" id="PS00456">
    <property type="entry name" value="NA_SOLUT_SYMP_1"/>
    <property type="match status" value="1"/>
</dbReference>
<feature type="transmembrane region" description="Helical" evidence="18">
    <location>
        <begin position="234"/>
        <end position="253"/>
    </location>
</feature>
<dbReference type="PANTHER" id="PTHR48086">
    <property type="entry name" value="SODIUM/PROLINE SYMPORTER-RELATED"/>
    <property type="match status" value="1"/>
</dbReference>
<dbReference type="InterPro" id="IPR038377">
    <property type="entry name" value="Na/Glc_symporter_sf"/>
</dbReference>
<keyword evidence="9" id="KW-0915">Sodium</keyword>
<dbReference type="Proteomes" id="UP000295496">
    <property type="component" value="Unassembled WGS sequence"/>
</dbReference>
<evidence type="ECO:0000256" key="11">
    <source>
        <dbReference type="ARBA" id="ARBA00023136"/>
    </source>
</evidence>
<feature type="transmembrane region" description="Helical" evidence="18">
    <location>
        <begin position="318"/>
        <end position="336"/>
    </location>
</feature>
<dbReference type="NCBIfam" id="TIGR00813">
    <property type="entry name" value="sss"/>
    <property type="match status" value="1"/>
</dbReference>
<accession>A0A4R1KW99</accession>
<feature type="transmembrane region" description="Helical" evidence="18">
    <location>
        <begin position="74"/>
        <end position="94"/>
    </location>
</feature>
<evidence type="ECO:0000256" key="13">
    <source>
        <dbReference type="ARBA" id="ARBA00052886"/>
    </source>
</evidence>
<comment type="subcellular location">
    <subcellularLocation>
        <location evidence="1">Cell inner membrane</location>
        <topology evidence="1">Multi-pass membrane protein</topology>
    </subcellularLocation>
</comment>
<evidence type="ECO:0000256" key="15">
    <source>
        <dbReference type="ARBA" id="ARBA00071946"/>
    </source>
</evidence>
<evidence type="ECO:0000256" key="8">
    <source>
        <dbReference type="ARBA" id="ARBA00022989"/>
    </source>
</evidence>
<organism evidence="19 20">
    <name type="scientific">Lonepinella koalarum</name>
    <dbReference type="NCBI Taxonomy" id="53417"/>
    <lineage>
        <taxon>Bacteria</taxon>
        <taxon>Pseudomonadati</taxon>
        <taxon>Pseudomonadota</taxon>
        <taxon>Gammaproteobacteria</taxon>
        <taxon>Pasteurellales</taxon>
        <taxon>Pasteurellaceae</taxon>
        <taxon>Lonepinella</taxon>
    </lineage>
</organism>
<dbReference type="AlphaFoldDB" id="A0A4R1KW99"/>
<evidence type="ECO:0000256" key="6">
    <source>
        <dbReference type="ARBA" id="ARBA00022692"/>
    </source>
</evidence>
<dbReference type="FunFam" id="1.20.1730.10:FF:000003">
    <property type="entry name" value="Sodium/pantothenate symporter"/>
    <property type="match status" value="1"/>
</dbReference>
<keyword evidence="10" id="KW-0406">Ion transport</keyword>
<evidence type="ECO:0000256" key="5">
    <source>
        <dbReference type="ARBA" id="ARBA00022519"/>
    </source>
</evidence>
<evidence type="ECO:0000256" key="3">
    <source>
        <dbReference type="ARBA" id="ARBA00022448"/>
    </source>
</evidence>
<dbReference type="Gene3D" id="1.20.1730.10">
    <property type="entry name" value="Sodium/glucose cotransporter"/>
    <property type="match status" value="1"/>
</dbReference>
<dbReference type="InterPro" id="IPR018212">
    <property type="entry name" value="Na/solute_symporter_CS"/>
</dbReference>
<sequence>MNLGIIFPLIIYLVFVFGAALYAYIKRQKGDFLTEYYVGNRSMTGFVLAMTIASTYASASSFVGGPGAAYKYGLGWVLLAMIQVPAVWLALGALGKKFALLSRESHALTINDLLLYRYKNKWLVWIAGIALLIAFFAAMMTQFIGGARLLSTTIGISYTQALLIFAVTVGIYTFIGGFRAVVLTDTIQGTVMILGTIILLGGVIYAAGGAESAVQKLNEIDPQLVSPYGPNEMLGFQFMASFWVLVCFGVVGLPHTAVRCMAFKDSKALHRGMLIGTIILSIIMLGMHLAGALGRAVIPNLTIPDQVIPTLMLQVLPPIVAGIFLAAPMSAIMSTIDAQLIQSSGIFVKDLYLSAKPEMATNQKKISWFSSLITLVITVLLVLAALNPPDMIIWLNLFAFGGLEAAFLWVIVLGIYWDKANALGAISSMVVGLTCYIFLTQMKGVALTTLPDLVQYGVQSIKLFSQFHEIVPSLVWGLVAFLVGNKLGEKPKTSTHVLG</sequence>
<dbReference type="GO" id="GO:0015293">
    <property type="term" value="F:symporter activity"/>
    <property type="evidence" value="ECO:0007669"/>
    <property type="project" value="UniProtKB-KW"/>
</dbReference>
<evidence type="ECO:0000256" key="1">
    <source>
        <dbReference type="ARBA" id="ARBA00004429"/>
    </source>
</evidence>
<evidence type="ECO:0000256" key="12">
    <source>
        <dbReference type="ARBA" id="ARBA00023201"/>
    </source>
</evidence>
<feature type="transmembrane region" description="Helical" evidence="18">
    <location>
        <begin position="122"/>
        <end position="144"/>
    </location>
</feature>
<protein>
    <recommendedName>
        <fullName evidence="15">Sodium/pantothenate symporter</fullName>
    </recommendedName>
    <alternativeName>
        <fullName evidence="16">Pantothenate permease</fullName>
    </alternativeName>
</protein>
<proteinExistence type="inferred from homology"/>
<evidence type="ECO:0000256" key="9">
    <source>
        <dbReference type="ARBA" id="ARBA00023053"/>
    </source>
</evidence>
<keyword evidence="4" id="KW-1003">Cell membrane</keyword>
<feature type="transmembrane region" description="Helical" evidence="18">
    <location>
        <begin position="274"/>
        <end position="298"/>
    </location>
</feature>
<dbReference type="NCBIfam" id="TIGR02119">
    <property type="entry name" value="panF"/>
    <property type="match status" value="1"/>
</dbReference>
<gene>
    <name evidence="19" type="ORF">EV692_1386</name>
</gene>
<keyword evidence="20" id="KW-1185">Reference proteome</keyword>
<evidence type="ECO:0000256" key="4">
    <source>
        <dbReference type="ARBA" id="ARBA00022475"/>
    </source>
</evidence>
<keyword evidence="8 18" id="KW-1133">Transmembrane helix</keyword>
<evidence type="ECO:0000313" key="19">
    <source>
        <dbReference type="EMBL" id="TCK69468.1"/>
    </source>
</evidence>
<dbReference type="InterPro" id="IPR011849">
    <property type="entry name" value="Na/pantothenate_symporter"/>
</dbReference>
<evidence type="ECO:0000256" key="18">
    <source>
        <dbReference type="SAM" id="Phobius"/>
    </source>
</evidence>
<comment type="caution">
    <text evidence="19">The sequence shown here is derived from an EMBL/GenBank/DDBJ whole genome shotgun (WGS) entry which is preliminary data.</text>
</comment>
<evidence type="ECO:0000256" key="14">
    <source>
        <dbReference type="ARBA" id="ARBA00058214"/>
    </source>
</evidence>
<comment type="catalytic activity">
    <reaction evidence="13">
        <text>(R)-pantothenate(in) + Na(+)(in) = (R)-pantothenate(out) + Na(+)(out)</text>
        <dbReference type="Rhea" id="RHEA:29927"/>
        <dbReference type="ChEBI" id="CHEBI:29032"/>
        <dbReference type="ChEBI" id="CHEBI:29101"/>
    </reaction>
    <physiologicalReaction direction="right-to-left" evidence="13">
        <dbReference type="Rhea" id="RHEA:29929"/>
    </physiologicalReaction>
</comment>
<dbReference type="InterPro" id="IPR001734">
    <property type="entry name" value="Na/solute_symporter"/>
</dbReference>
<reference evidence="19 20" key="1">
    <citation type="submission" date="2019-03" db="EMBL/GenBank/DDBJ databases">
        <title>Genomic Encyclopedia of Type Strains, Phase IV (KMG-IV): sequencing the most valuable type-strain genomes for metagenomic binning, comparative biology and taxonomic classification.</title>
        <authorList>
            <person name="Goeker M."/>
        </authorList>
    </citation>
    <scope>NUCLEOTIDE SEQUENCE [LARGE SCALE GENOMIC DNA]</scope>
    <source>
        <strain evidence="19 20">DSM 10053</strain>
    </source>
</reference>
<dbReference type="GO" id="GO:0015081">
    <property type="term" value="F:sodium ion transmembrane transporter activity"/>
    <property type="evidence" value="ECO:0007669"/>
    <property type="project" value="InterPro"/>
</dbReference>
<feature type="transmembrane region" description="Helical" evidence="18">
    <location>
        <begin position="392"/>
        <end position="416"/>
    </location>
</feature>
<evidence type="ECO:0000256" key="10">
    <source>
        <dbReference type="ARBA" id="ARBA00023065"/>
    </source>
</evidence>
<keyword evidence="11 18" id="KW-0472">Membrane</keyword>
<dbReference type="PANTHER" id="PTHR48086:SF4">
    <property type="entry name" value="SODIUM_PANTOTHENATE SYMPORTER"/>
    <property type="match status" value="1"/>
</dbReference>
<feature type="transmembrane region" description="Helical" evidence="18">
    <location>
        <begin position="46"/>
        <end position="68"/>
    </location>
</feature>
<feature type="transmembrane region" description="Helical" evidence="18">
    <location>
        <begin position="423"/>
        <end position="443"/>
    </location>
</feature>
<evidence type="ECO:0000256" key="2">
    <source>
        <dbReference type="ARBA" id="ARBA00006434"/>
    </source>
</evidence>
<keyword evidence="7" id="KW-0769">Symport</keyword>
<dbReference type="CDD" id="cd10327">
    <property type="entry name" value="SLC5sbd_PanF"/>
    <property type="match status" value="1"/>
</dbReference>
<keyword evidence="6 18" id="KW-0812">Transmembrane</keyword>
<name>A0A4R1KW99_9PAST</name>
<feature type="transmembrane region" description="Helical" evidence="18">
    <location>
        <begin position="6"/>
        <end position="25"/>
    </location>
</feature>
<evidence type="ECO:0000256" key="16">
    <source>
        <dbReference type="ARBA" id="ARBA00078588"/>
    </source>
</evidence>
<keyword evidence="3" id="KW-0813">Transport</keyword>
<dbReference type="Pfam" id="PF00474">
    <property type="entry name" value="SSF"/>
    <property type="match status" value="1"/>
</dbReference>
<keyword evidence="5" id="KW-0997">Cell inner membrane</keyword>
<evidence type="ECO:0000313" key="20">
    <source>
        <dbReference type="Proteomes" id="UP000295496"/>
    </source>
</evidence>
<dbReference type="InterPro" id="IPR050277">
    <property type="entry name" value="Sodium:Solute_Symporter"/>
</dbReference>
<feature type="transmembrane region" description="Helical" evidence="18">
    <location>
        <begin position="187"/>
        <end position="208"/>
    </location>
</feature>
<dbReference type="GO" id="GO:0036376">
    <property type="term" value="P:sodium ion export across plasma membrane"/>
    <property type="evidence" value="ECO:0007669"/>
    <property type="project" value="InterPro"/>
</dbReference>
<comment type="similarity">
    <text evidence="2 17">Belongs to the sodium:solute symporter (SSF) (TC 2.A.21) family.</text>
</comment>
<dbReference type="PROSITE" id="PS50283">
    <property type="entry name" value="NA_SOLUT_SYMP_3"/>
    <property type="match status" value="1"/>
</dbReference>
<evidence type="ECO:0000256" key="7">
    <source>
        <dbReference type="ARBA" id="ARBA00022847"/>
    </source>
</evidence>
<evidence type="ECO:0000256" key="17">
    <source>
        <dbReference type="RuleBase" id="RU362091"/>
    </source>
</evidence>
<comment type="function">
    <text evidence="14">Catalyzes the sodium-dependent uptake of extracellular pantothenate.</text>
</comment>